<dbReference type="GO" id="GO:0032259">
    <property type="term" value="P:methylation"/>
    <property type="evidence" value="ECO:0007669"/>
    <property type="project" value="UniProtKB-KW"/>
</dbReference>
<gene>
    <name evidence="5" type="ORF">ID810_08140</name>
</gene>
<sequence length="262" mass="27361">MKDWTGVEEAYRVSFATLCAGTVTMMVDAVAGAAGPLLDVGCGTGELAAQALRRGHRVTALDPDPAMVAMTRERIGEDSQACLDVAALPDLPYPNGAYGAVCANFVINHVEDPRACVRELARVAAPGARVAMTIWPAAGAGWNPLVGGAFTDAGVVPVASTRLPEHLDFPRTPQGLAALATEADLEVLTAQEVTWTWSVSPEDLWAGVAGGVATVGQTFLAQEPQVQRAAARRYRERAAEAVAPDGLLHLPSRAVLVLASQS</sequence>
<feature type="domain" description="Methyltransferase type 11" evidence="4">
    <location>
        <begin position="38"/>
        <end position="131"/>
    </location>
</feature>
<dbReference type="EMBL" id="CP063989">
    <property type="protein sequence ID" value="QPL04739.1"/>
    <property type="molecule type" value="Genomic_DNA"/>
</dbReference>
<dbReference type="PANTHER" id="PTHR43464:SF19">
    <property type="entry name" value="UBIQUINONE BIOSYNTHESIS O-METHYLTRANSFERASE, MITOCHONDRIAL"/>
    <property type="match status" value="1"/>
</dbReference>
<evidence type="ECO:0000259" key="4">
    <source>
        <dbReference type="Pfam" id="PF08241"/>
    </source>
</evidence>
<evidence type="ECO:0000256" key="2">
    <source>
        <dbReference type="ARBA" id="ARBA00022679"/>
    </source>
</evidence>
<dbReference type="Proteomes" id="UP000594637">
    <property type="component" value="Chromosome"/>
</dbReference>
<dbReference type="Gene3D" id="3.40.50.150">
    <property type="entry name" value="Vaccinia Virus protein VP39"/>
    <property type="match status" value="1"/>
</dbReference>
<dbReference type="InterPro" id="IPR029063">
    <property type="entry name" value="SAM-dependent_MTases_sf"/>
</dbReference>
<keyword evidence="1 5" id="KW-0489">Methyltransferase</keyword>
<name>A0A7T0LJ59_9ACTO</name>
<dbReference type="AlphaFoldDB" id="A0A7T0LJ59"/>
<dbReference type="InterPro" id="IPR013216">
    <property type="entry name" value="Methyltransf_11"/>
</dbReference>
<evidence type="ECO:0000313" key="6">
    <source>
        <dbReference type="Proteomes" id="UP000594637"/>
    </source>
</evidence>
<keyword evidence="3" id="KW-0949">S-adenosyl-L-methionine</keyword>
<dbReference type="Pfam" id="PF08241">
    <property type="entry name" value="Methyltransf_11"/>
    <property type="match status" value="1"/>
</dbReference>
<dbReference type="PANTHER" id="PTHR43464">
    <property type="entry name" value="METHYLTRANSFERASE"/>
    <property type="match status" value="1"/>
</dbReference>
<reference evidence="5 6" key="1">
    <citation type="submission" date="2020-11" db="EMBL/GenBank/DDBJ databases">
        <title>Actinomyces sp. ZJ750.</title>
        <authorList>
            <person name="Zhou J."/>
        </authorList>
    </citation>
    <scope>NUCLEOTIDE SEQUENCE [LARGE SCALE GENOMIC DNA]</scope>
    <source>
        <strain evidence="5 6">ZJ750</strain>
    </source>
</reference>
<evidence type="ECO:0000256" key="3">
    <source>
        <dbReference type="ARBA" id="ARBA00022691"/>
    </source>
</evidence>
<dbReference type="SUPFAM" id="SSF53335">
    <property type="entry name" value="S-adenosyl-L-methionine-dependent methyltransferases"/>
    <property type="match status" value="1"/>
</dbReference>
<protein>
    <submittedName>
        <fullName evidence="5">Class I SAM-dependent methyltransferase</fullName>
    </submittedName>
</protein>
<accession>A0A7T0LJ59</accession>
<evidence type="ECO:0000256" key="1">
    <source>
        <dbReference type="ARBA" id="ARBA00022603"/>
    </source>
</evidence>
<dbReference type="GO" id="GO:0008757">
    <property type="term" value="F:S-adenosylmethionine-dependent methyltransferase activity"/>
    <property type="evidence" value="ECO:0007669"/>
    <property type="project" value="InterPro"/>
</dbReference>
<dbReference type="RefSeq" id="WP_166856805.1">
    <property type="nucleotide sequence ID" value="NZ_CP063989.1"/>
</dbReference>
<dbReference type="CDD" id="cd02440">
    <property type="entry name" value="AdoMet_MTases"/>
    <property type="match status" value="1"/>
</dbReference>
<keyword evidence="6" id="KW-1185">Reference proteome</keyword>
<organism evidence="5 6">
    <name type="scientific">Actinomyces respiraculi</name>
    <dbReference type="NCBI Taxonomy" id="2744574"/>
    <lineage>
        <taxon>Bacteria</taxon>
        <taxon>Bacillati</taxon>
        <taxon>Actinomycetota</taxon>
        <taxon>Actinomycetes</taxon>
        <taxon>Actinomycetales</taxon>
        <taxon>Actinomycetaceae</taxon>
        <taxon>Actinomyces</taxon>
    </lineage>
</organism>
<dbReference type="KEGG" id="arep:ID810_08140"/>
<keyword evidence="2 5" id="KW-0808">Transferase</keyword>
<evidence type="ECO:0000313" key="5">
    <source>
        <dbReference type="EMBL" id="QPL04739.1"/>
    </source>
</evidence>
<proteinExistence type="predicted"/>